<keyword evidence="1" id="KW-1133">Transmembrane helix</keyword>
<feature type="signal peptide" evidence="2">
    <location>
        <begin position="1"/>
        <end position="26"/>
    </location>
</feature>
<feature type="transmembrane region" description="Helical" evidence="1">
    <location>
        <begin position="42"/>
        <end position="60"/>
    </location>
</feature>
<organism evidence="3 4">
    <name type="scientific">Ralstonia chuxiongensis</name>
    <dbReference type="NCBI Taxonomy" id="2957504"/>
    <lineage>
        <taxon>Bacteria</taxon>
        <taxon>Pseudomonadati</taxon>
        <taxon>Pseudomonadota</taxon>
        <taxon>Betaproteobacteria</taxon>
        <taxon>Burkholderiales</taxon>
        <taxon>Burkholderiaceae</taxon>
        <taxon>Ralstonia</taxon>
    </lineage>
</organism>
<keyword evidence="1" id="KW-0472">Membrane</keyword>
<protein>
    <recommendedName>
        <fullName evidence="5">Conjugal transfer protein</fullName>
    </recommendedName>
</protein>
<feature type="chain" id="PRO_5041259058" description="Conjugal transfer protein" evidence="2">
    <location>
        <begin position="27"/>
        <end position="98"/>
    </location>
</feature>
<reference evidence="4" key="1">
    <citation type="journal article" date="2023" name="Front. Microbiol.">
        <title>Ralstonia chuxiongensis sp. nov., Ralstonia mojiangensis sp. nov., and Ralstonia soli sp. nov., isolated from tobacco fields, are three novel species in the family Burkholderiaceae.</title>
        <authorList>
            <person name="Lu C.H."/>
            <person name="Zhang Y.Y."/>
            <person name="Jiang N."/>
            <person name="Chen W."/>
            <person name="Shao X."/>
            <person name="Zhao Z.M."/>
            <person name="Lu W.L."/>
            <person name="Hu X."/>
            <person name="Xi Y.X."/>
            <person name="Zou S.Y."/>
            <person name="Wei Q.J."/>
            <person name="Lin Z.L."/>
            <person name="Gong L."/>
            <person name="Gai X.T."/>
            <person name="Zhang L.Q."/>
            <person name="Li J.Y."/>
            <person name="Jin Y."/>
            <person name="Xia Z.Y."/>
        </authorList>
    </citation>
    <scope>NUCLEOTIDE SEQUENCE [LARGE SCALE GENOMIC DNA]</scope>
    <source>
        <strain evidence="4">21YRMH01-3</strain>
    </source>
</reference>
<proteinExistence type="predicted"/>
<dbReference type="AlphaFoldDB" id="A0AA42BJY2"/>
<evidence type="ECO:0008006" key="5">
    <source>
        <dbReference type="Google" id="ProtNLM"/>
    </source>
</evidence>
<dbReference type="EMBL" id="JAMYWC010000011">
    <property type="protein sequence ID" value="MCP1175680.1"/>
    <property type="molecule type" value="Genomic_DNA"/>
</dbReference>
<evidence type="ECO:0000256" key="2">
    <source>
        <dbReference type="SAM" id="SignalP"/>
    </source>
</evidence>
<gene>
    <name evidence="3" type="ORF">NKG59_25210</name>
</gene>
<dbReference type="RefSeq" id="WP_253542863.1">
    <property type="nucleotide sequence ID" value="NZ_JAMYWC010000011.1"/>
</dbReference>
<evidence type="ECO:0000313" key="4">
    <source>
        <dbReference type="Proteomes" id="UP001162793"/>
    </source>
</evidence>
<accession>A0AA42BJY2</accession>
<feature type="transmembrane region" description="Helical" evidence="1">
    <location>
        <begin position="72"/>
        <end position="93"/>
    </location>
</feature>
<keyword evidence="2" id="KW-0732">Signal</keyword>
<comment type="caution">
    <text evidence="3">The sequence shown here is derived from an EMBL/GenBank/DDBJ whole genome shotgun (WGS) entry which is preliminary data.</text>
</comment>
<keyword evidence="4" id="KW-1185">Reference proteome</keyword>
<name>A0AA42BJY2_9RALS</name>
<evidence type="ECO:0000256" key="1">
    <source>
        <dbReference type="SAM" id="Phobius"/>
    </source>
</evidence>
<keyword evidence="1" id="KW-0812">Transmembrane</keyword>
<dbReference type="Proteomes" id="UP001162793">
    <property type="component" value="Unassembled WGS sequence"/>
</dbReference>
<evidence type="ECO:0000313" key="3">
    <source>
        <dbReference type="EMBL" id="MCP1175680.1"/>
    </source>
</evidence>
<sequence>MKTPPKNHVVMAALFAGLLCCAPAFAGGLDSGTQAASTFKIWFYGFCGICAGIYLLWVGLELWSDKARWADFGLAVAKVAGVGAVVVIAPWAWNLFVS</sequence>